<dbReference type="Proteomes" id="UP000800036">
    <property type="component" value="Unassembled WGS sequence"/>
</dbReference>
<feature type="region of interest" description="Disordered" evidence="7">
    <location>
        <begin position="25"/>
        <end position="44"/>
    </location>
</feature>
<keyword evidence="5" id="KW-0175">Coiled coil</keyword>
<proteinExistence type="inferred from homology"/>
<dbReference type="FunFam" id="3.40.850.10:FF:000072">
    <property type="entry name" value="Kinesin family protein"/>
    <property type="match status" value="1"/>
</dbReference>
<dbReference type="PROSITE" id="PS50067">
    <property type="entry name" value="KINESIN_MOTOR_2"/>
    <property type="match status" value="1"/>
</dbReference>
<dbReference type="PANTHER" id="PTHR47969:SF15">
    <property type="entry name" value="CHROMOSOME-ASSOCIATED KINESIN KIF4A-RELATED"/>
    <property type="match status" value="1"/>
</dbReference>
<evidence type="ECO:0000256" key="1">
    <source>
        <dbReference type="ARBA" id="ARBA00004496"/>
    </source>
</evidence>
<keyword evidence="3 6" id="KW-0547">Nucleotide-binding</keyword>
<dbReference type="InterPro" id="IPR010994">
    <property type="entry name" value="RuvA_2-like"/>
</dbReference>
<keyword evidence="10" id="KW-1185">Reference proteome</keyword>
<dbReference type="InterPro" id="IPR001752">
    <property type="entry name" value="Kinesin_motor_dom"/>
</dbReference>
<feature type="region of interest" description="Disordered" evidence="7">
    <location>
        <begin position="401"/>
        <end position="453"/>
    </location>
</feature>
<feature type="binding site" evidence="6">
    <location>
        <begin position="93"/>
        <end position="100"/>
    </location>
    <ligand>
        <name>ATP</name>
        <dbReference type="ChEBI" id="CHEBI:30616"/>
    </ligand>
</feature>
<comment type="similarity">
    <text evidence="6">Belongs to the TRAFAC class myosin-kinesin ATPase superfamily. Kinesin family.</text>
</comment>
<dbReference type="InterPro" id="IPR027417">
    <property type="entry name" value="P-loop_NTPase"/>
</dbReference>
<organism evidence="9 10">
    <name type="scientific">Bimuria novae-zelandiae CBS 107.79</name>
    <dbReference type="NCBI Taxonomy" id="1447943"/>
    <lineage>
        <taxon>Eukaryota</taxon>
        <taxon>Fungi</taxon>
        <taxon>Dikarya</taxon>
        <taxon>Ascomycota</taxon>
        <taxon>Pezizomycotina</taxon>
        <taxon>Dothideomycetes</taxon>
        <taxon>Pleosporomycetidae</taxon>
        <taxon>Pleosporales</taxon>
        <taxon>Massarineae</taxon>
        <taxon>Didymosphaeriaceae</taxon>
        <taxon>Bimuria</taxon>
    </lineage>
</organism>
<accession>A0A6A5VJ13</accession>
<dbReference type="PANTHER" id="PTHR47969">
    <property type="entry name" value="CHROMOSOME-ASSOCIATED KINESIN KIF4A-RELATED"/>
    <property type="match status" value="1"/>
</dbReference>
<dbReference type="SUPFAM" id="SSF52540">
    <property type="entry name" value="P-loop containing nucleoside triphosphate hydrolases"/>
    <property type="match status" value="1"/>
</dbReference>
<evidence type="ECO:0000256" key="6">
    <source>
        <dbReference type="PROSITE-ProRule" id="PRU00283"/>
    </source>
</evidence>
<feature type="compositionally biased region" description="Basic residues" evidence="7">
    <location>
        <begin position="634"/>
        <end position="647"/>
    </location>
</feature>
<dbReference type="GO" id="GO:0051231">
    <property type="term" value="P:spindle elongation"/>
    <property type="evidence" value="ECO:0007669"/>
    <property type="project" value="TreeGrafter"/>
</dbReference>
<dbReference type="Pfam" id="PF00225">
    <property type="entry name" value="Kinesin"/>
    <property type="match status" value="1"/>
</dbReference>
<dbReference type="Gene3D" id="3.40.850.10">
    <property type="entry name" value="Kinesin motor domain"/>
    <property type="match status" value="1"/>
</dbReference>
<feature type="compositionally biased region" description="Basic and acidic residues" evidence="7">
    <location>
        <begin position="422"/>
        <end position="431"/>
    </location>
</feature>
<feature type="compositionally biased region" description="Polar residues" evidence="7">
    <location>
        <begin position="409"/>
        <end position="419"/>
    </location>
</feature>
<dbReference type="OrthoDB" id="3176171at2759"/>
<gene>
    <name evidence="9" type="ORF">BU23DRAFT_506951</name>
</gene>
<dbReference type="InterPro" id="IPR027640">
    <property type="entry name" value="Kinesin-like_fam"/>
</dbReference>
<evidence type="ECO:0000256" key="2">
    <source>
        <dbReference type="ARBA" id="ARBA00022490"/>
    </source>
</evidence>
<dbReference type="EMBL" id="ML976681">
    <property type="protein sequence ID" value="KAF1973357.1"/>
    <property type="molecule type" value="Genomic_DNA"/>
</dbReference>
<reference evidence="9" key="1">
    <citation type="journal article" date="2020" name="Stud. Mycol.">
        <title>101 Dothideomycetes genomes: a test case for predicting lifestyles and emergence of pathogens.</title>
        <authorList>
            <person name="Haridas S."/>
            <person name="Albert R."/>
            <person name="Binder M."/>
            <person name="Bloem J."/>
            <person name="Labutti K."/>
            <person name="Salamov A."/>
            <person name="Andreopoulos B."/>
            <person name="Baker S."/>
            <person name="Barry K."/>
            <person name="Bills G."/>
            <person name="Bluhm B."/>
            <person name="Cannon C."/>
            <person name="Castanera R."/>
            <person name="Culley D."/>
            <person name="Daum C."/>
            <person name="Ezra D."/>
            <person name="Gonzalez J."/>
            <person name="Henrissat B."/>
            <person name="Kuo A."/>
            <person name="Liang C."/>
            <person name="Lipzen A."/>
            <person name="Lutzoni F."/>
            <person name="Magnuson J."/>
            <person name="Mondo S."/>
            <person name="Nolan M."/>
            <person name="Ohm R."/>
            <person name="Pangilinan J."/>
            <person name="Park H.-J."/>
            <person name="Ramirez L."/>
            <person name="Alfaro M."/>
            <person name="Sun H."/>
            <person name="Tritt A."/>
            <person name="Yoshinaga Y."/>
            <person name="Zwiers L.-H."/>
            <person name="Turgeon B."/>
            <person name="Goodwin S."/>
            <person name="Spatafora J."/>
            <person name="Crous P."/>
            <person name="Grigoriev I."/>
        </authorList>
    </citation>
    <scope>NUCLEOTIDE SEQUENCE</scope>
    <source>
        <strain evidence="9">CBS 107.79</strain>
    </source>
</reference>
<evidence type="ECO:0000256" key="7">
    <source>
        <dbReference type="SAM" id="MobiDB-lite"/>
    </source>
</evidence>
<keyword evidence="6" id="KW-0505">Motor protein</keyword>
<dbReference type="GO" id="GO:0005875">
    <property type="term" value="C:microtubule associated complex"/>
    <property type="evidence" value="ECO:0007669"/>
    <property type="project" value="TreeGrafter"/>
</dbReference>
<dbReference type="PRINTS" id="PR00380">
    <property type="entry name" value="KINESINHEAVY"/>
</dbReference>
<dbReference type="InterPro" id="IPR036961">
    <property type="entry name" value="Kinesin_motor_dom_sf"/>
</dbReference>
<dbReference type="AlphaFoldDB" id="A0A6A5VJ13"/>
<keyword evidence="2" id="KW-0963">Cytoplasm</keyword>
<dbReference type="GO" id="GO:0003777">
    <property type="term" value="F:microtubule motor activity"/>
    <property type="evidence" value="ECO:0007669"/>
    <property type="project" value="InterPro"/>
</dbReference>
<feature type="region of interest" description="Disordered" evidence="7">
    <location>
        <begin position="568"/>
        <end position="673"/>
    </location>
</feature>
<evidence type="ECO:0000313" key="9">
    <source>
        <dbReference type="EMBL" id="KAF1973357.1"/>
    </source>
</evidence>
<name>A0A6A5VJ13_9PLEO</name>
<dbReference type="GO" id="GO:0005524">
    <property type="term" value="F:ATP binding"/>
    <property type="evidence" value="ECO:0007669"/>
    <property type="project" value="UniProtKB-UniRule"/>
</dbReference>
<evidence type="ECO:0000256" key="5">
    <source>
        <dbReference type="ARBA" id="ARBA00023054"/>
    </source>
</evidence>
<dbReference type="GO" id="GO:0007052">
    <property type="term" value="P:mitotic spindle organization"/>
    <property type="evidence" value="ECO:0007669"/>
    <property type="project" value="TreeGrafter"/>
</dbReference>
<dbReference type="GO" id="GO:0007018">
    <property type="term" value="P:microtubule-based movement"/>
    <property type="evidence" value="ECO:0007669"/>
    <property type="project" value="InterPro"/>
</dbReference>
<dbReference type="GO" id="GO:0005737">
    <property type="term" value="C:cytoplasm"/>
    <property type="evidence" value="ECO:0007669"/>
    <property type="project" value="UniProtKB-SubCell"/>
</dbReference>
<dbReference type="GO" id="GO:0008017">
    <property type="term" value="F:microtubule binding"/>
    <property type="evidence" value="ECO:0007669"/>
    <property type="project" value="InterPro"/>
</dbReference>
<feature type="domain" description="Kinesin motor" evidence="8">
    <location>
        <begin position="2"/>
        <end position="337"/>
    </location>
</feature>
<keyword evidence="4 6" id="KW-0067">ATP-binding</keyword>
<feature type="compositionally biased region" description="Pro residues" evidence="7">
    <location>
        <begin position="575"/>
        <end position="586"/>
    </location>
</feature>
<feature type="compositionally biased region" description="Polar residues" evidence="7">
    <location>
        <begin position="443"/>
        <end position="453"/>
    </location>
</feature>
<comment type="subcellular location">
    <subcellularLocation>
        <location evidence="1">Cytoplasm</location>
    </subcellularLocation>
</comment>
<dbReference type="SMART" id="SM00129">
    <property type="entry name" value="KISc"/>
    <property type="match status" value="1"/>
</dbReference>
<evidence type="ECO:0000256" key="3">
    <source>
        <dbReference type="ARBA" id="ARBA00022741"/>
    </source>
</evidence>
<evidence type="ECO:0000256" key="4">
    <source>
        <dbReference type="ARBA" id="ARBA00022840"/>
    </source>
</evidence>
<evidence type="ECO:0000259" key="8">
    <source>
        <dbReference type="PROSITE" id="PS50067"/>
    </source>
</evidence>
<sequence>MSVRVVARIRPLLKHELDKDTIVTAESTSDDSTKGTPTIVRIPNPKTDSESFSFQFSSVYEQEATQQELFDAEISPTVKHLFNGFDLSIFAHGCTGTGKTHTMRGGKTLADRGVIPRLLSAIYRRCKKVEKDSVGATKVEVTLEYFEIYCDRVYDLFEPPEKRTQSGLPIRDSAKGKTVVVGLTEKPCATLKEFEQLYDQANVNRSTSATKLNAHSSRSHAVLCVKITQTTEDTIRVSRASCIDLAGSEDNRRTDNNKERLVESSAINKSLFVLAQCVDAINKKQARIPYRESKMTRILSLGQNSGLTVMILNLAPTRAYHLDTLASLNFASRTKKIEVAEVENDPIYRAMTKPLAATSSIGGATITRQPLRPLAAAHNANMQEVDKKKQGQKPNKAFSVYSDARKSGSRVSNLPSQNHGVRRIDPHKRPADSSIPTARPTKTFRSADNTSRARQVENGMTKEAIEAMISQRIDEKLAEKALQDTAVSAPALSAELQRRLDDLEQRVEARDDDKSGPGLQFLLMGKQHLARGEEVSALRMFQLALPHFPGNTRLGSKIAKLEESIRSKREALPRPADPVDPVPPATTSPRMAPLPPKRRKAVHADDSTASDDDEFAPANASDHDDSYASDSSFKFKKPARKTTKPAAKKLPIFRDHDASSRSAGPPAPEDQTPRTARLLQIINTRDITQIKALKGVGAKKADAIVNCLVDMDDEEVKDLGMLAMLKGVGGKSVETMRMGLTVEF</sequence>
<evidence type="ECO:0000313" key="10">
    <source>
        <dbReference type="Proteomes" id="UP000800036"/>
    </source>
</evidence>
<dbReference type="CDD" id="cd00106">
    <property type="entry name" value="KISc"/>
    <property type="match status" value="1"/>
</dbReference>
<dbReference type="SUPFAM" id="SSF47781">
    <property type="entry name" value="RuvA domain 2-like"/>
    <property type="match status" value="1"/>
</dbReference>
<protein>
    <submittedName>
        <fullName evidence="9">Kinesin-domain-containing protein</fullName>
    </submittedName>
</protein>